<sequence>MSDLLDFLLPVSLSRLNHDETYNDFQIGSQVLLHDTQFPDWEPASVVLVGTGEQRGAGTAADPGYPDEIRRQLYRLYHWHEGIVLADLGNIRQGATLQDTYAALKTVVHTLVTAGKTVLILGGSHDLTTAQYQAYVLGKKIVEATVVDALIDLQETPHPRSAAFLMDMLTGQPNYVRHYNHIGFQSYFVHPRMLETLDKLRFDCYRLGKARENLEEIEPVLRNSDMLSFDICAIRRAEAPAAGLSPNGFSGDEACMLARFAGMSLSLSSFGIYGYNPLRDPGGDTALQIAQMIWYFIDGKSVHNREAPLEEKTAFLEFYVTFTDVATTFIKSKKTGRWWMQLPGGQYIPCAYSDYLAACNNEIPERWLRAQERLS</sequence>
<dbReference type="Gene3D" id="3.40.800.10">
    <property type="entry name" value="Ureohydrolase domain"/>
    <property type="match status" value="1"/>
</dbReference>
<dbReference type="Pfam" id="PF00491">
    <property type="entry name" value="Arginase"/>
    <property type="match status" value="1"/>
</dbReference>
<evidence type="ECO:0000256" key="2">
    <source>
        <dbReference type="ARBA" id="ARBA00022801"/>
    </source>
</evidence>
<keyword evidence="2" id="KW-0378">Hydrolase</keyword>
<name>A0ABP8FD47_9BACT</name>
<dbReference type="Proteomes" id="UP001501207">
    <property type="component" value="Unassembled WGS sequence"/>
</dbReference>
<evidence type="ECO:0000256" key="1">
    <source>
        <dbReference type="ARBA" id="ARBA00022723"/>
    </source>
</evidence>
<comment type="similarity">
    <text evidence="3">Belongs to the arginase family.</text>
</comment>
<reference evidence="5" key="1">
    <citation type="journal article" date="2019" name="Int. J. Syst. Evol. Microbiol.">
        <title>The Global Catalogue of Microorganisms (GCM) 10K type strain sequencing project: providing services to taxonomists for standard genome sequencing and annotation.</title>
        <authorList>
            <consortium name="The Broad Institute Genomics Platform"/>
            <consortium name="The Broad Institute Genome Sequencing Center for Infectious Disease"/>
            <person name="Wu L."/>
            <person name="Ma J."/>
        </authorList>
    </citation>
    <scope>NUCLEOTIDE SEQUENCE [LARGE SCALE GENOMIC DNA]</scope>
    <source>
        <strain evidence="5">JCM 17664</strain>
    </source>
</reference>
<gene>
    <name evidence="4" type="ORF">GCM10023143_02050</name>
</gene>
<dbReference type="CDD" id="cd09988">
    <property type="entry name" value="Formimidoylglutamase"/>
    <property type="match status" value="1"/>
</dbReference>
<accession>A0ABP8FD47</accession>
<evidence type="ECO:0000313" key="4">
    <source>
        <dbReference type="EMBL" id="GAA4300765.1"/>
    </source>
</evidence>
<dbReference type="InterPro" id="IPR023696">
    <property type="entry name" value="Ureohydrolase_dom_sf"/>
</dbReference>
<evidence type="ECO:0000256" key="3">
    <source>
        <dbReference type="PROSITE-ProRule" id="PRU00742"/>
    </source>
</evidence>
<dbReference type="RefSeq" id="WP_344973901.1">
    <property type="nucleotide sequence ID" value="NZ_BAABFN010000001.1"/>
</dbReference>
<keyword evidence="1" id="KW-0479">Metal-binding</keyword>
<protein>
    <submittedName>
        <fullName evidence="4">Formimidoylglutamase</fullName>
    </submittedName>
</protein>
<dbReference type="InterPro" id="IPR006035">
    <property type="entry name" value="Ureohydrolase"/>
</dbReference>
<proteinExistence type="inferred from homology"/>
<evidence type="ECO:0000313" key="5">
    <source>
        <dbReference type="Proteomes" id="UP001501207"/>
    </source>
</evidence>
<dbReference type="SUPFAM" id="SSF52768">
    <property type="entry name" value="Arginase/deacetylase"/>
    <property type="match status" value="1"/>
</dbReference>
<organism evidence="4 5">
    <name type="scientific">Compostibacter hankyongensis</name>
    <dbReference type="NCBI Taxonomy" id="1007089"/>
    <lineage>
        <taxon>Bacteria</taxon>
        <taxon>Pseudomonadati</taxon>
        <taxon>Bacteroidota</taxon>
        <taxon>Chitinophagia</taxon>
        <taxon>Chitinophagales</taxon>
        <taxon>Chitinophagaceae</taxon>
        <taxon>Compostibacter</taxon>
    </lineage>
</organism>
<dbReference type="EMBL" id="BAABFN010000001">
    <property type="protein sequence ID" value="GAA4300765.1"/>
    <property type="molecule type" value="Genomic_DNA"/>
</dbReference>
<dbReference type="PROSITE" id="PS51409">
    <property type="entry name" value="ARGINASE_2"/>
    <property type="match status" value="1"/>
</dbReference>
<dbReference type="PANTHER" id="PTHR11358:SF26">
    <property type="entry name" value="GUANIDINO ACID HYDROLASE, MITOCHONDRIAL"/>
    <property type="match status" value="1"/>
</dbReference>
<keyword evidence="5" id="KW-1185">Reference proteome</keyword>
<comment type="caution">
    <text evidence="4">The sequence shown here is derived from an EMBL/GenBank/DDBJ whole genome shotgun (WGS) entry which is preliminary data.</text>
</comment>
<dbReference type="PANTHER" id="PTHR11358">
    <property type="entry name" value="ARGINASE/AGMATINASE"/>
    <property type="match status" value="1"/>
</dbReference>